<dbReference type="HOGENOM" id="CLU_2705788_0_0_1"/>
<evidence type="ECO:0000256" key="1">
    <source>
        <dbReference type="SAM" id="MobiDB-lite"/>
    </source>
</evidence>
<reference evidence="2 3" key="1">
    <citation type="submission" date="2014-04" db="EMBL/GenBank/DDBJ databases">
        <authorList>
            <consortium name="DOE Joint Genome Institute"/>
            <person name="Kuo A."/>
            <person name="Kohler A."/>
            <person name="Costa M.D."/>
            <person name="Nagy L.G."/>
            <person name="Floudas D."/>
            <person name="Copeland A."/>
            <person name="Barry K.W."/>
            <person name="Cichocki N."/>
            <person name="Veneault-Fourrey C."/>
            <person name="LaButti K."/>
            <person name="Lindquist E.A."/>
            <person name="Lipzen A."/>
            <person name="Lundell T."/>
            <person name="Morin E."/>
            <person name="Murat C."/>
            <person name="Sun H."/>
            <person name="Tunlid A."/>
            <person name="Henrissat B."/>
            <person name="Grigoriev I.V."/>
            <person name="Hibbett D.S."/>
            <person name="Martin F."/>
            <person name="Nordberg H.P."/>
            <person name="Cantor M.N."/>
            <person name="Hua S.X."/>
        </authorList>
    </citation>
    <scope>NUCLEOTIDE SEQUENCE [LARGE SCALE GENOMIC DNA]</scope>
    <source>
        <strain evidence="2 3">441</strain>
    </source>
</reference>
<sequence length="73" mass="7989">MVVASESMSALAYRYHRYTADTKKTFLPLVESTPSAVDGTGTQQRNGTVSGATLRRETVFVHTKKKNALRGLS</sequence>
<dbReference type="Proteomes" id="UP000054018">
    <property type="component" value="Unassembled WGS sequence"/>
</dbReference>
<proteinExistence type="predicted"/>
<evidence type="ECO:0000313" key="3">
    <source>
        <dbReference type="Proteomes" id="UP000054018"/>
    </source>
</evidence>
<name>A0A0D0ACG7_9AGAM</name>
<evidence type="ECO:0000313" key="2">
    <source>
        <dbReference type="EMBL" id="KIK29788.1"/>
    </source>
</evidence>
<protein>
    <submittedName>
        <fullName evidence="2">Uncharacterized protein</fullName>
    </submittedName>
</protein>
<feature type="region of interest" description="Disordered" evidence="1">
    <location>
        <begin position="33"/>
        <end position="57"/>
    </location>
</feature>
<dbReference type="EMBL" id="KN833688">
    <property type="protein sequence ID" value="KIK29788.1"/>
    <property type="molecule type" value="Genomic_DNA"/>
</dbReference>
<organism evidence="2 3">
    <name type="scientific">Pisolithus microcarpus 441</name>
    <dbReference type="NCBI Taxonomy" id="765257"/>
    <lineage>
        <taxon>Eukaryota</taxon>
        <taxon>Fungi</taxon>
        <taxon>Dikarya</taxon>
        <taxon>Basidiomycota</taxon>
        <taxon>Agaricomycotina</taxon>
        <taxon>Agaricomycetes</taxon>
        <taxon>Agaricomycetidae</taxon>
        <taxon>Boletales</taxon>
        <taxon>Sclerodermatineae</taxon>
        <taxon>Pisolithaceae</taxon>
        <taxon>Pisolithus</taxon>
    </lineage>
</organism>
<gene>
    <name evidence="2" type="ORF">PISMIDRAFT_671732</name>
</gene>
<accession>A0A0D0ACG7</accession>
<feature type="compositionally biased region" description="Polar residues" evidence="1">
    <location>
        <begin position="33"/>
        <end position="51"/>
    </location>
</feature>
<dbReference type="AlphaFoldDB" id="A0A0D0ACG7"/>
<reference evidence="3" key="2">
    <citation type="submission" date="2015-01" db="EMBL/GenBank/DDBJ databases">
        <title>Evolutionary Origins and Diversification of the Mycorrhizal Mutualists.</title>
        <authorList>
            <consortium name="DOE Joint Genome Institute"/>
            <consortium name="Mycorrhizal Genomics Consortium"/>
            <person name="Kohler A."/>
            <person name="Kuo A."/>
            <person name="Nagy L.G."/>
            <person name="Floudas D."/>
            <person name="Copeland A."/>
            <person name="Barry K.W."/>
            <person name="Cichocki N."/>
            <person name="Veneault-Fourrey C."/>
            <person name="LaButti K."/>
            <person name="Lindquist E.A."/>
            <person name="Lipzen A."/>
            <person name="Lundell T."/>
            <person name="Morin E."/>
            <person name="Murat C."/>
            <person name="Riley R."/>
            <person name="Ohm R."/>
            <person name="Sun H."/>
            <person name="Tunlid A."/>
            <person name="Henrissat B."/>
            <person name="Grigoriev I.V."/>
            <person name="Hibbett D.S."/>
            <person name="Martin F."/>
        </authorList>
    </citation>
    <scope>NUCLEOTIDE SEQUENCE [LARGE SCALE GENOMIC DNA]</scope>
    <source>
        <strain evidence="3">441</strain>
    </source>
</reference>
<keyword evidence="3" id="KW-1185">Reference proteome</keyword>